<organism evidence="2">
    <name type="scientific">Gaeumannomyces tritici (strain R3-111a-1)</name>
    <name type="common">Wheat and barley take-all root rot fungus</name>
    <name type="synonym">Gaeumannomyces graminis var. tritici</name>
    <dbReference type="NCBI Taxonomy" id="644352"/>
    <lineage>
        <taxon>Eukaryota</taxon>
        <taxon>Fungi</taxon>
        <taxon>Dikarya</taxon>
        <taxon>Ascomycota</taxon>
        <taxon>Pezizomycotina</taxon>
        <taxon>Sordariomycetes</taxon>
        <taxon>Sordariomycetidae</taxon>
        <taxon>Magnaporthales</taxon>
        <taxon>Magnaporthaceae</taxon>
        <taxon>Gaeumannomyces</taxon>
    </lineage>
</organism>
<evidence type="ECO:0000313" key="2">
    <source>
        <dbReference type="EMBL" id="EJT80632.1"/>
    </source>
</evidence>
<accession>J3NH89</accession>
<reference evidence="3" key="5">
    <citation type="submission" date="2018-04" db="UniProtKB">
        <authorList>
            <consortium name="EnsemblFungi"/>
        </authorList>
    </citation>
    <scope>IDENTIFICATION</scope>
    <source>
        <strain evidence="3">R3-111a-1</strain>
    </source>
</reference>
<proteinExistence type="predicted"/>
<dbReference type="HOGENOM" id="CLU_1806280_0_0_1"/>
<name>J3NH89_GAET3</name>
<feature type="transmembrane region" description="Helical" evidence="1">
    <location>
        <begin position="124"/>
        <end position="142"/>
    </location>
</feature>
<dbReference type="GeneID" id="20341085"/>
<reference evidence="2" key="2">
    <citation type="submission" date="2010-07" db="EMBL/GenBank/DDBJ databases">
        <authorList>
            <consortium name="The Broad Institute Genome Sequencing Platform"/>
            <consortium name="Broad Institute Genome Sequencing Center for Infectious Disease"/>
            <person name="Ma L.-J."/>
            <person name="Dead R."/>
            <person name="Young S."/>
            <person name="Zeng Q."/>
            <person name="Koehrsen M."/>
            <person name="Alvarado L."/>
            <person name="Berlin A."/>
            <person name="Chapman S.B."/>
            <person name="Chen Z."/>
            <person name="Freedman E."/>
            <person name="Gellesch M."/>
            <person name="Goldberg J."/>
            <person name="Griggs A."/>
            <person name="Gujja S."/>
            <person name="Heilman E.R."/>
            <person name="Heiman D."/>
            <person name="Hepburn T."/>
            <person name="Howarth C."/>
            <person name="Jen D."/>
            <person name="Larson L."/>
            <person name="Mehta T."/>
            <person name="Neiman D."/>
            <person name="Pearson M."/>
            <person name="Roberts A."/>
            <person name="Saif S."/>
            <person name="Shea T."/>
            <person name="Shenoy N."/>
            <person name="Sisk P."/>
            <person name="Stolte C."/>
            <person name="Sykes S."/>
            <person name="Walk T."/>
            <person name="White J."/>
            <person name="Yandava C."/>
            <person name="Haas B."/>
            <person name="Nusbaum C."/>
            <person name="Birren B."/>
        </authorList>
    </citation>
    <scope>NUCLEOTIDE SEQUENCE</scope>
    <source>
        <strain evidence="2">R3-111a-1</strain>
    </source>
</reference>
<dbReference type="EMBL" id="GL385395">
    <property type="protein sequence ID" value="EJT80632.1"/>
    <property type="molecule type" value="Genomic_DNA"/>
</dbReference>
<keyword evidence="4" id="KW-1185">Reference proteome</keyword>
<reference evidence="3" key="4">
    <citation type="journal article" date="2015" name="G3 (Bethesda)">
        <title>Genome sequences of three phytopathogenic species of the Magnaporthaceae family of fungi.</title>
        <authorList>
            <person name="Okagaki L.H."/>
            <person name="Nunes C.C."/>
            <person name="Sailsbery J."/>
            <person name="Clay B."/>
            <person name="Brown D."/>
            <person name="John T."/>
            <person name="Oh Y."/>
            <person name="Young N."/>
            <person name="Fitzgerald M."/>
            <person name="Haas B.J."/>
            <person name="Zeng Q."/>
            <person name="Young S."/>
            <person name="Adiconis X."/>
            <person name="Fan L."/>
            <person name="Levin J.Z."/>
            <person name="Mitchell T.K."/>
            <person name="Okubara P.A."/>
            <person name="Farman M.L."/>
            <person name="Kohn L.M."/>
            <person name="Birren B."/>
            <person name="Ma L.-J."/>
            <person name="Dean R.A."/>
        </authorList>
    </citation>
    <scope>NUCLEOTIDE SEQUENCE</scope>
    <source>
        <strain evidence="3">R3-111a-1</strain>
    </source>
</reference>
<sequence>MAWHRDMTAREGRARRLAAAAWFCGGRQMSRRACAREPSLPLMESPWRAAPGTRQAVARDSRNQWGRGEFCRVVSTATKARTMLKVSDRTAGAPFAGTRRVPYRALFDGGRHFARCLVGLSLELNAPGCFLTFFFVCVLGLFR</sequence>
<dbReference type="RefSeq" id="XP_009216641.1">
    <property type="nucleotide sequence ID" value="XM_009218377.1"/>
</dbReference>
<keyword evidence="1" id="KW-0812">Transmembrane</keyword>
<dbReference type="EnsemblFungi" id="EJT80632">
    <property type="protein sequence ID" value="EJT80632"/>
    <property type="gene ID" value="GGTG_00627"/>
</dbReference>
<reference evidence="4" key="1">
    <citation type="submission" date="2010-07" db="EMBL/GenBank/DDBJ databases">
        <title>The genome sequence of Gaeumannomyces graminis var. tritici strain R3-111a-1.</title>
        <authorList>
            <consortium name="The Broad Institute Genome Sequencing Platform"/>
            <person name="Ma L.-J."/>
            <person name="Dead R."/>
            <person name="Young S."/>
            <person name="Zeng Q."/>
            <person name="Koehrsen M."/>
            <person name="Alvarado L."/>
            <person name="Berlin A."/>
            <person name="Chapman S.B."/>
            <person name="Chen Z."/>
            <person name="Freedman E."/>
            <person name="Gellesch M."/>
            <person name="Goldberg J."/>
            <person name="Griggs A."/>
            <person name="Gujja S."/>
            <person name="Heilman E.R."/>
            <person name="Heiman D."/>
            <person name="Hepburn T."/>
            <person name="Howarth C."/>
            <person name="Jen D."/>
            <person name="Larson L."/>
            <person name="Mehta T."/>
            <person name="Neiman D."/>
            <person name="Pearson M."/>
            <person name="Roberts A."/>
            <person name="Saif S."/>
            <person name="Shea T."/>
            <person name="Shenoy N."/>
            <person name="Sisk P."/>
            <person name="Stolte C."/>
            <person name="Sykes S."/>
            <person name="Walk T."/>
            <person name="White J."/>
            <person name="Yandava C."/>
            <person name="Haas B."/>
            <person name="Nusbaum C."/>
            <person name="Birren B."/>
        </authorList>
    </citation>
    <scope>NUCLEOTIDE SEQUENCE [LARGE SCALE GENOMIC DNA]</scope>
    <source>
        <strain evidence="4">R3-111a-1</strain>
    </source>
</reference>
<gene>
    <name evidence="3" type="primary">20341085</name>
    <name evidence="2" type="ORF">GGTG_00627</name>
</gene>
<dbReference type="Proteomes" id="UP000006039">
    <property type="component" value="Unassembled WGS sequence"/>
</dbReference>
<dbReference type="AlphaFoldDB" id="J3NH89"/>
<keyword evidence="1" id="KW-0472">Membrane</keyword>
<evidence type="ECO:0000313" key="3">
    <source>
        <dbReference type="EnsemblFungi" id="EJT80632"/>
    </source>
</evidence>
<keyword evidence="1" id="KW-1133">Transmembrane helix</keyword>
<evidence type="ECO:0000256" key="1">
    <source>
        <dbReference type="SAM" id="Phobius"/>
    </source>
</evidence>
<reference evidence="2" key="3">
    <citation type="submission" date="2010-09" db="EMBL/GenBank/DDBJ databases">
        <title>Annotation of Gaeumannomyces graminis var. tritici R3-111a-1.</title>
        <authorList>
            <consortium name="The Broad Institute Genome Sequencing Platform"/>
            <person name="Ma L.-J."/>
            <person name="Dead R."/>
            <person name="Young S.K."/>
            <person name="Zeng Q."/>
            <person name="Gargeya S."/>
            <person name="Fitzgerald M."/>
            <person name="Haas B."/>
            <person name="Abouelleil A."/>
            <person name="Alvarado L."/>
            <person name="Arachchi H.M."/>
            <person name="Berlin A."/>
            <person name="Brown A."/>
            <person name="Chapman S.B."/>
            <person name="Chen Z."/>
            <person name="Dunbar C."/>
            <person name="Freedman E."/>
            <person name="Gearin G."/>
            <person name="Gellesch M."/>
            <person name="Goldberg J."/>
            <person name="Griggs A."/>
            <person name="Gujja S."/>
            <person name="Heiman D."/>
            <person name="Howarth C."/>
            <person name="Larson L."/>
            <person name="Lui A."/>
            <person name="MacDonald P.J.P."/>
            <person name="Mehta T."/>
            <person name="Montmayeur A."/>
            <person name="Murphy C."/>
            <person name="Neiman D."/>
            <person name="Pearson M."/>
            <person name="Priest M."/>
            <person name="Roberts A."/>
            <person name="Saif S."/>
            <person name="Shea T."/>
            <person name="Shenoy N."/>
            <person name="Sisk P."/>
            <person name="Stolte C."/>
            <person name="Sykes S."/>
            <person name="Yandava C."/>
            <person name="Wortman J."/>
            <person name="Nusbaum C."/>
            <person name="Birren B."/>
        </authorList>
    </citation>
    <scope>NUCLEOTIDE SEQUENCE</scope>
    <source>
        <strain evidence="2">R3-111a-1</strain>
    </source>
</reference>
<evidence type="ECO:0000313" key="4">
    <source>
        <dbReference type="Proteomes" id="UP000006039"/>
    </source>
</evidence>
<dbReference type="VEuPathDB" id="FungiDB:GGTG_00627"/>
<protein>
    <submittedName>
        <fullName evidence="2 3">Uncharacterized protein</fullName>
    </submittedName>
</protein>